<dbReference type="VEuPathDB" id="VectorBase:ASTEI02291"/>
<protein>
    <submittedName>
        <fullName evidence="1">Uncharacterized protein</fullName>
    </submittedName>
</protein>
<reference evidence="1" key="2">
    <citation type="submission" date="2020-05" db="UniProtKB">
        <authorList>
            <consortium name="EnsemblMetazoa"/>
        </authorList>
    </citation>
    <scope>IDENTIFICATION</scope>
    <source>
        <strain evidence="1">Indian</strain>
    </source>
</reference>
<evidence type="ECO:0000313" key="2">
    <source>
        <dbReference type="Proteomes" id="UP000076408"/>
    </source>
</evidence>
<accession>A0A182Y1F5</accession>
<evidence type="ECO:0000313" key="1">
    <source>
        <dbReference type="EnsemblMetazoa" id="ASTEI02291-PA"/>
    </source>
</evidence>
<proteinExistence type="predicted"/>
<organism evidence="1 2">
    <name type="scientific">Anopheles stephensi</name>
    <name type="common">Indo-Pakistan malaria mosquito</name>
    <dbReference type="NCBI Taxonomy" id="30069"/>
    <lineage>
        <taxon>Eukaryota</taxon>
        <taxon>Metazoa</taxon>
        <taxon>Ecdysozoa</taxon>
        <taxon>Arthropoda</taxon>
        <taxon>Hexapoda</taxon>
        <taxon>Insecta</taxon>
        <taxon>Pterygota</taxon>
        <taxon>Neoptera</taxon>
        <taxon>Endopterygota</taxon>
        <taxon>Diptera</taxon>
        <taxon>Nematocera</taxon>
        <taxon>Culicoidea</taxon>
        <taxon>Culicidae</taxon>
        <taxon>Anophelinae</taxon>
        <taxon>Anopheles</taxon>
    </lineage>
</organism>
<dbReference type="VEuPathDB" id="VectorBase:ASTE004563"/>
<reference evidence="2" key="1">
    <citation type="journal article" date="2014" name="Genome Biol.">
        <title>Genome analysis of a major urban malaria vector mosquito, Anopheles stephensi.</title>
        <authorList>
            <person name="Jiang X."/>
            <person name="Peery A."/>
            <person name="Hall A.B."/>
            <person name="Sharma A."/>
            <person name="Chen X.G."/>
            <person name="Waterhouse R.M."/>
            <person name="Komissarov A."/>
            <person name="Riehle M.M."/>
            <person name="Shouche Y."/>
            <person name="Sharakhova M.V."/>
            <person name="Lawson D."/>
            <person name="Pakpour N."/>
            <person name="Arensburger P."/>
            <person name="Davidson V.L."/>
            <person name="Eiglmeier K."/>
            <person name="Emrich S."/>
            <person name="George P."/>
            <person name="Kennedy R.C."/>
            <person name="Mane S.P."/>
            <person name="Maslen G."/>
            <person name="Oringanje C."/>
            <person name="Qi Y."/>
            <person name="Settlage R."/>
            <person name="Tojo M."/>
            <person name="Tubio J.M."/>
            <person name="Unger M.F."/>
            <person name="Wang B."/>
            <person name="Vernick K.D."/>
            <person name="Ribeiro J.M."/>
            <person name="James A.A."/>
            <person name="Michel K."/>
            <person name="Riehle M.A."/>
            <person name="Luckhart S."/>
            <person name="Sharakhov I.V."/>
            <person name="Tu Z."/>
        </authorList>
    </citation>
    <scope>NUCLEOTIDE SEQUENCE [LARGE SCALE GENOMIC DNA]</scope>
    <source>
        <strain evidence="2">Indian</strain>
    </source>
</reference>
<keyword evidence="2" id="KW-1185">Reference proteome</keyword>
<dbReference type="Proteomes" id="UP000076408">
    <property type="component" value="Unassembled WGS sequence"/>
</dbReference>
<dbReference type="AlphaFoldDB" id="A0A182Y1F5"/>
<dbReference type="EnsemblMetazoa" id="ASTEI02291-RA">
    <property type="protein sequence ID" value="ASTEI02291-PA"/>
    <property type="gene ID" value="ASTEI02291"/>
</dbReference>
<name>A0A182Y1F5_ANOST</name>
<sequence>MSGSSYKVKPKIQFKVSRKKLCRAMQKLKKVPTVTAQNESNSFRCQGSIIKQLSTYAYVQPIGWRQNWLELFKTSITQHDWDIFIRTLRLASQDHKFCGLENVLRQFGPSNYTCREQSRNTTKFESCFGESAAIQ</sequence>